<evidence type="ECO:0000313" key="2">
    <source>
        <dbReference type="EMBL" id="MCB6517014.1"/>
    </source>
</evidence>
<comment type="caution">
    <text evidence="4">The sequence shown here is derived from an EMBL/GenBank/DDBJ whole genome shotgun (WGS) entry which is preliminary data.</text>
</comment>
<reference evidence="2" key="2">
    <citation type="submission" date="2021-10" db="EMBL/GenBank/DDBJ databases">
        <title>Collection of gut derived symbiotic bacterial strains cultured from healthy donors.</title>
        <authorList>
            <person name="Lin H."/>
            <person name="Littmann E."/>
            <person name="Kohout C."/>
            <person name="Pamer E.G."/>
        </authorList>
    </citation>
    <scope>NUCLEOTIDE SEQUENCE</scope>
    <source>
        <strain evidence="2">DFI.2.94</strain>
    </source>
</reference>
<dbReference type="Pfam" id="PF04230">
    <property type="entry name" value="PS_pyruv_trans"/>
    <property type="match status" value="1"/>
</dbReference>
<sequence>MDDKKQRRVGVITWISYFNFGTYLQAYALQTVVRSLGYACSIVSDEKMVRALRKESCWLRKVVSKIYHFLKRDDVCFIYGMRQIEAAYASFKSSYLSVDDDWNSSMDLDQRYDIYVCGSDQIWSPILPKQDYYYAGFTEKKKVAYAPSIGQRDCSEEWSEWVKPLLDRFSHLSVREEEGAALLRRFMDKPVDVVLDPTLLLSSEDWEKLVDVSPEDSSPYVLCYFLTYNQVYLDYVRAFARERGLRVKMFMLDKRYLGYSDESLFAGPIEFLRTIRGASCFFTDSFHGTIFAIHFERRFYTLKRFREQAENNQNSRIENLFSKLGLQDYFLDESGLSVIPTLPGIDYNLVKERMSIERERSLSYLKKSLER</sequence>
<feature type="domain" description="Polysaccharide pyruvyl transferase" evidence="1">
    <location>
        <begin position="19"/>
        <end position="301"/>
    </location>
</feature>
<accession>A0A3E4N0Z6</accession>
<gene>
    <name evidence="3" type="ORF">GKD68_21235</name>
    <name evidence="4" type="ORF">GKD70_09195</name>
    <name evidence="2" type="ORF">LI194_04290</name>
</gene>
<evidence type="ECO:0000313" key="5">
    <source>
        <dbReference type="Proteomes" id="UP000432516"/>
    </source>
</evidence>
<organism evidence="4 6">
    <name type="scientific">Parabacteroides distasonis</name>
    <dbReference type="NCBI Taxonomy" id="823"/>
    <lineage>
        <taxon>Bacteria</taxon>
        <taxon>Pseudomonadati</taxon>
        <taxon>Bacteroidota</taxon>
        <taxon>Bacteroidia</taxon>
        <taxon>Bacteroidales</taxon>
        <taxon>Tannerellaceae</taxon>
        <taxon>Parabacteroides</taxon>
    </lineage>
</organism>
<dbReference type="InterPro" id="IPR007345">
    <property type="entry name" value="Polysacch_pyruvyl_Trfase"/>
</dbReference>
<dbReference type="RefSeq" id="WP_005857903.1">
    <property type="nucleotide sequence ID" value="NZ_BQOC01000001.1"/>
</dbReference>
<dbReference type="GeneID" id="93521760"/>
<name>A0A3E4N0Z6_PARDI</name>
<keyword evidence="2" id="KW-0808">Transferase</keyword>
<dbReference type="AlphaFoldDB" id="A0A3E4N0Z6"/>
<proteinExistence type="predicted"/>
<dbReference type="Proteomes" id="UP000441609">
    <property type="component" value="Unassembled WGS sequence"/>
</dbReference>
<reference evidence="5 6" key="1">
    <citation type="journal article" date="2019" name="Nat. Med.">
        <title>A library of human gut bacterial isolates paired with longitudinal multiomics data enables mechanistic microbiome research.</title>
        <authorList>
            <person name="Poyet M."/>
            <person name="Groussin M."/>
            <person name="Gibbons S.M."/>
            <person name="Avila-Pacheco J."/>
            <person name="Jiang X."/>
            <person name="Kearney S.M."/>
            <person name="Perrotta A.R."/>
            <person name="Berdy B."/>
            <person name="Zhao S."/>
            <person name="Lieberman T.D."/>
            <person name="Swanson P.K."/>
            <person name="Smith M."/>
            <person name="Roesemann S."/>
            <person name="Alexander J.E."/>
            <person name="Rich S.A."/>
            <person name="Livny J."/>
            <person name="Vlamakis H."/>
            <person name="Clish C."/>
            <person name="Bullock K."/>
            <person name="Deik A."/>
            <person name="Scott J."/>
            <person name="Pierce K.A."/>
            <person name="Xavier R.J."/>
            <person name="Alm E.J."/>
        </authorList>
    </citation>
    <scope>NUCLEOTIDE SEQUENCE [LARGE SCALE GENOMIC DNA]</scope>
    <source>
        <strain evidence="3 5">BIOML-A2</strain>
        <strain evidence="4 6">BIOML-A20</strain>
    </source>
</reference>
<dbReference type="EMBL" id="WKMO01000006">
    <property type="protein sequence ID" value="MSB73455.1"/>
    <property type="molecule type" value="Genomic_DNA"/>
</dbReference>
<dbReference type="Proteomes" id="UP001198806">
    <property type="component" value="Unassembled WGS sequence"/>
</dbReference>
<dbReference type="EMBL" id="WKNE01000033">
    <property type="protein sequence ID" value="MRZ57217.1"/>
    <property type="molecule type" value="Genomic_DNA"/>
</dbReference>
<evidence type="ECO:0000313" key="4">
    <source>
        <dbReference type="EMBL" id="MSB73455.1"/>
    </source>
</evidence>
<evidence type="ECO:0000259" key="1">
    <source>
        <dbReference type="Pfam" id="PF04230"/>
    </source>
</evidence>
<protein>
    <submittedName>
        <fullName evidence="2">Polysaccharide pyruvyl transferase family protein</fullName>
    </submittedName>
</protein>
<dbReference type="GO" id="GO:0016740">
    <property type="term" value="F:transferase activity"/>
    <property type="evidence" value="ECO:0007669"/>
    <property type="project" value="UniProtKB-KW"/>
</dbReference>
<dbReference type="EMBL" id="JAJCNI010000003">
    <property type="protein sequence ID" value="MCB6517014.1"/>
    <property type="molecule type" value="Genomic_DNA"/>
</dbReference>
<dbReference type="Proteomes" id="UP000432516">
    <property type="component" value="Unassembled WGS sequence"/>
</dbReference>
<evidence type="ECO:0000313" key="6">
    <source>
        <dbReference type="Proteomes" id="UP000441609"/>
    </source>
</evidence>
<evidence type="ECO:0000313" key="3">
    <source>
        <dbReference type="EMBL" id="MRZ57217.1"/>
    </source>
</evidence>
<dbReference type="OrthoDB" id="9799278at2"/>